<evidence type="ECO:0000313" key="2">
    <source>
        <dbReference type="Proteomes" id="UP000297567"/>
    </source>
</evidence>
<reference evidence="1" key="1">
    <citation type="journal article" date="2019" name="PLoS Negl. Trop. Dis.">
        <title>Revisiting the worldwide diversity of Leptospira species in the environment.</title>
        <authorList>
            <person name="Vincent A.T."/>
            <person name="Schiettekatte O."/>
            <person name="Bourhy P."/>
            <person name="Veyrier F.J."/>
            <person name="Picardeau M."/>
        </authorList>
    </citation>
    <scope>NUCLEOTIDE SEQUENCE [LARGE SCALE GENOMIC DNA]</scope>
    <source>
        <strain evidence="1">201702451</strain>
    </source>
</reference>
<dbReference type="EMBL" id="RQGH01000006">
    <property type="protein sequence ID" value="TGL75948.1"/>
    <property type="molecule type" value="Genomic_DNA"/>
</dbReference>
<name>A0A4Z1A4H8_9LEPT</name>
<gene>
    <name evidence="1" type="ORF">EHQ62_00965</name>
</gene>
<protein>
    <submittedName>
        <fullName evidence="1">Uncharacterized protein</fullName>
    </submittedName>
</protein>
<dbReference type="Proteomes" id="UP000297567">
    <property type="component" value="Unassembled WGS sequence"/>
</dbReference>
<sequence length="1210" mass="136371">MKAKIIILLICFQYLPSCKSEDLNYQDKNLFWDGIFNQTGIQLFTLFDGFPALKSGLTKLEAVEFNIRLNSSLEPIRGNLSNILLHLGYLFNDESNAIKQSLRFISDELQFLRENKPNLFISVSTSLDKIRKSQFDLLPNLIPISNQTFKELLRSKSESAIVLSIQRINENLKDADLISFIKKIERIFGKLIIQNEQTRAGITNILSGILQYKSPEFYSSLSEMIGGIGEGFSYQTGIGSGFKRSGTSLKELLINLEDYYTPQGTKFNTIYSNPNHSSQIHFFLKDFIINLRQIIVPPTNLIKNQNDSYISNIAESYHKLRFTSSLKKANDSFYQMLSADLFSRNRTLDVYGESISLLEHLLFTIGVTNDFGYYWSNDPFEPQIESSSGGVITLGDSLFSLSSKLKSVGIVVRNANANSATQVLSLPNSDLAIQNGDSVFGIGIPNGTIVTAANTTSVQLSNQTTYTLNNSPVTFKRSTSISNLGISAAIWNSAISGRVKKNGVVENVNLNTAVLSRIENDVILSNANDPIYSKTLPWILASFSSVLYSGQGPYYNQNRKNDLGQIETVDGRVYKDSFGNDLIYQKEWNTSKYKIGVRNSENGEVRGVGLGGIEYPEFDSSNGSDYHITEINIPENERAVGSDEEAFYKNFYWLMYQKRYVIVVPVALEALGDTIQDAVYIVIIANGLKGLIDVKPYCNESQCSEFDSGRWLHANTFIKNDIKSQGNLQNFSNLAGDSCFLVEVWGYGISANASSNLGFVDDTTFQQVYRLLFSKFNSPSEFYGPIPPVISAGFPSVERLGFLAEGNIREISFGSLWEKRNHLLPIISSIAHASVLTSDPSQNKNSFTLLTNFIQVLNRPFLFESLDPTAASDTEDTASPNRNVMTRQYRIRGNSGAFGIRSPNMPNLALYYPNTQLRSHLSFLIENQRKWNDGILNAMSKGRLLSSLLETIYQFGDPNHKESRSLAIIGLQQLFYEWKLDVESPESNQFSINQFSNGIEDYISSLVIERGKNPNHSAYSFIDDIESFFSTLLNAKSPYSYSNQFKTVFLTLSDANLTSGEIYGILEWLGQIFILENGNPRYRVSLFLSETLPNLLEEVSGKSIPVLQILESLTGESSFFEYFYKRTISEYSFSEIWLDLEKFCKSSMIQIPSKDKNDLFYNVSQTFQLFSQILSSEAKPMQTDYWFLDQANRNNELSLFDHFNFVFSKK</sequence>
<comment type="caution">
    <text evidence="1">The sequence shown here is derived from an EMBL/GenBank/DDBJ whole genome shotgun (WGS) entry which is preliminary data.</text>
</comment>
<dbReference type="RefSeq" id="WP_135640402.1">
    <property type="nucleotide sequence ID" value="NZ_RQGH01000006.1"/>
</dbReference>
<evidence type="ECO:0000313" key="1">
    <source>
        <dbReference type="EMBL" id="TGL75948.1"/>
    </source>
</evidence>
<keyword evidence="2" id="KW-1185">Reference proteome</keyword>
<organism evidence="1 2">
    <name type="scientific">Leptospira jelokensis</name>
    <dbReference type="NCBI Taxonomy" id="2484931"/>
    <lineage>
        <taxon>Bacteria</taxon>
        <taxon>Pseudomonadati</taxon>
        <taxon>Spirochaetota</taxon>
        <taxon>Spirochaetia</taxon>
        <taxon>Leptospirales</taxon>
        <taxon>Leptospiraceae</taxon>
        <taxon>Leptospira</taxon>
    </lineage>
</organism>
<accession>A0A4Z1A4H8</accession>
<proteinExistence type="predicted"/>
<dbReference type="AlphaFoldDB" id="A0A4Z1A4H8"/>